<dbReference type="InterPro" id="IPR016156">
    <property type="entry name" value="FAD/NAD-linked_Rdtase_dimer_sf"/>
</dbReference>
<protein>
    <submittedName>
        <fullName evidence="9">Related to NADH oxidase</fullName>
    </submittedName>
</protein>
<evidence type="ECO:0000259" key="8">
    <source>
        <dbReference type="PROSITE" id="PS50206"/>
    </source>
</evidence>
<dbReference type="EMBL" id="CR522870">
    <property type="protein sequence ID" value="CAG37619.1"/>
    <property type="molecule type" value="Genomic_DNA"/>
</dbReference>
<dbReference type="Gene3D" id="3.50.50.60">
    <property type="entry name" value="FAD/NAD(P)-binding domain"/>
    <property type="match status" value="2"/>
</dbReference>
<dbReference type="eggNOG" id="COG0607">
    <property type="taxonomic scope" value="Bacteria"/>
</dbReference>
<dbReference type="SUPFAM" id="SSF51905">
    <property type="entry name" value="FAD/NAD(P)-binding domain"/>
    <property type="match status" value="1"/>
</dbReference>
<reference evidence="10" key="1">
    <citation type="journal article" date="2004" name="Environ. Microbiol.">
        <title>The genome of Desulfotalea psychrophila, a sulfate-reducing bacterium from permanently cold Arctic sediments.</title>
        <authorList>
            <person name="Rabus R."/>
            <person name="Ruepp A."/>
            <person name="Frickey T."/>
            <person name="Rattei T."/>
            <person name="Fartmann B."/>
            <person name="Stark M."/>
            <person name="Bauer M."/>
            <person name="Zibat A."/>
            <person name="Lombardot T."/>
            <person name="Becker I."/>
            <person name="Amann J."/>
            <person name="Gellner K."/>
            <person name="Teeling H."/>
            <person name="Leuschner W.D."/>
            <person name="Gloeckner F.-O."/>
            <person name="Lupas A.N."/>
            <person name="Amann R."/>
            <person name="Klenk H.-P."/>
        </authorList>
    </citation>
    <scope>NUCLEOTIDE SEQUENCE [LARGE SCALE GENOMIC DNA]</scope>
    <source>
        <strain evidence="10">DSM 12343 / LSv54</strain>
    </source>
</reference>
<evidence type="ECO:0000256" key="4">
    <source>
        <dbReference type="ARBA" id="ARBA00022827"/>
    </source>
</evidence>
<proteinExistence type="inferred from homology"/>
<evidence type="ECO:0000256" key="7">
    <source>
        <dbReference type="SAM" id="Phobius"/>
    </source>
</evidence>
<keyword evidence="4" id="KW-0274">FAD</keyword>
<keyword evidence="7" id="KW-1133">Transmembrane helix</keyword>
<feature type="transmembrane region" description="Helical" evidence="7">
    <location>
        <begin position="6"/>
        <end position="26"/>
    </location>
</feature>
<keyword evidence="7" id="KW-0472">Membrane</keyword>
<keyword evidence="3" id="KW-0285">Flavoprotein</keyword>
<name>Q6AJ61_DESPS</name>
<gene>
    <name evidence="9" type="ordered locus">DP2890</name>
</gene>
<dbReference type="InterPro" id="IPR001763">
    <property type="entry name" value="Rhodanese-like_dom"/>
</dbReference>
<evidence type="ECO:0000256" key="3">
    <source>
        <dbReference type="ARBA" id="ARBA00022630"/>
    </source>
</evidence>
<dbReference type="RefSeq" id="WP_011190131.1">
    <property type="nucleotide sequence ID" value="NC_006138.1"/>
</dbReference>
<keyword evidence="7" id="KW-0812">Transmembrane</keyword>
<accession>Q6AJ61</accession>
<dbReference type="STRING" id="177439.DP2890"/>
<dbReference type="InterPro" id="IPR050260">
    <property type="entry name" value="FAD-bd_OxRdtase"/>
</dbReference>
<dbReference type="HOGENOM" id="CLU_003291_1_2_7"/>
<organism evidence="9 10">
    <name type="scientific">Desulfotalea psychrophila (strain LSv54 / DSM 12343)</name>
    <dbReference type="NCBI Taxonomy" id="177439"/>
    <lineage>
        <taxon>Bacteria</taxon>
        <taxon>Pseudomonadati</taxon>
        <taxon>Thermodesulfobacteriota</taxon>
        <taxon>Desulfobulbia</taxon>
        <taxon>Desulfobulbales</taxon>
        <taxon>Desulfocapsaceae</taxon>
        <taxon>Desulfotalea</taxon>
    </lineage>
</organism>
<dbReference type="PROSITE" id="PS50206">
    <property type="entry name" value="RHODANESE_3"/>
    <property type="match status" value="1"/>
</dbReference>
<dbReference type="PANTHER" id="PTHR43429">
    <property type="entry name" value="PYRIDINE NUCLEOTIDE-DISULFIDE OXIDOREDUCTASE DOMAIN-CONTAINING"/>
    <property type="match status" value="1"/>
</dbReference>
<dbReference type="SUPFAM" id="SSF52821">
    <property type="entry name" value="Rhodanese/Cell cycle control phosphatase"/>
    <property type="match status" value="1"/>
</dbReference>
<dbReference type="InterPro" id="IPR036873">
    <property type="entry name" value="Rhodanese-like_dom_sf"/>
</dbReference>
<dbReference type="KEGG" id="dps:DP2890"/>
<evidence type="ECO:0000256" key="2">
    <source>
        <dbReference type="ARBA" id="ARBA00009130"/>
    </source>
</evidence>
<dbReference type="PRINTS" id="PR00368">
    <property type="entry name" value="FADPNR"/>
</dbReference>
<dbReference type="Gene3D" id="3.40.250.10">
    <property type="entry name" value="Rhodanese-like domain"/>
    <property type="match status" value="1"/>
</dbReference>
<dbReference type="GO" id="GO:0016491">
    <property type="term" value="F:oxidoreductase activity"/>
    <property type="evidence" value="ECO:0007669"/>
    <property type="project" value="UniProtKB-KW"/>
</dbReference>
<keyword evidence="10" id="KW-1185">Reference proteome</keyword>
<evidence type="ECO:0000256" key="6">
    <source>
        <dbReference type="ARBA" id="ARBA00023284"/>
    </source>
</evidence>
<sequence>MLLLAGAFRAWAMMLVSIGIIIKILLEKRMGERIVIIGGVAAGPKAACRIKRLSPRAEVVVIDQDALISYGGCGIPYYVSGDVADEKELRSTSFHMLRDEFFFDKAKRVTAMTSTRAISIDRAEKTVLLQDVKTGAEETVSYDKLLLATGSQPFILPIPGVDLDGVFTVTDMHKAIEIKARIAKGQVGKAVVIGGGAIGIEMAEALKDLWGVETSLVEFQKQLLPNILDWPMAAMLAQHMDDKDVHLYLGESAAEIVAGDADHVAGVRLSSGKTLDCDMVIMATGVRPRSELAKEAGLHVSSKGGIVVNERMQTSDPTIYAAGDCVEIPHLVSGRSFYAPLGSLANKEGRVAADNIVGIPTIFKGAIGSFILKAFDFSAASTGLSLESALAEGFDADVSLTSSSDRAHFFPTQQVLCLQLVFDRRTRRVLGLQGIGGASDALLARIDAAAVAITAGATVDDFGNIEMAYAPPFSTAIDAINAAGYVAENLIDGRMRQMRLELFYAWMENVTSQPDWLVLDVRHPKQAKPFMEKYGDLWLNLPYEQVRDRYAELPTDKTLVIFCNAGSRSFEIQRLLDSVGLENNIVLAGGYNFIKRMGADWLPV</sequence>
<comment type="similarity">
    <text evidence="2">Belongs to the class-III pyridine nucleotide-disulfide oxidoreductase family.</text>
</comment>
<keyword evidence="6" id="KW-0676">Redox-active center</keyword>
<dbReference type="SUPFAM" id="SSF55424">
    <property type="entry name" value="FAD/NAD-linked reductases, dimerisation (C-terminal) domain"/>
    <property type="match status" value="1"/>
</dbReference>
<dbReference type="PRINTS" id="PR00411">
    <property type="entry name" value="PNDRDTASEI"/>
</dbReference>
<dbReference type="InterPro" id="IPR036188">
    <property type="entry name" value="FAD/NAD-bd_sf"/>
</dbReference>
<comment type="cofactor">
    <cofactor evidence="1">
        <name>FAD</name>
        <dbReference type="ChEBI" id="CHEBI:57692"/>
    </cofactor>
</comment>
<keyword evidence="5" id="KW-0560">Oxidoreductase</keyword>
<evidence type="ECO:0000313" key="9">
    <source>
        <dbReference type="EMBL" id="CAG37619.1"/>
    </source>
</evidence>
<evidence type="ECO:0000256" key="1">
    <source>
        <dbReference type="ARBA" id="ARBA00001974"/>
    </source>
</evidence>
<dbReference type="AlphaFoldDB" id="Q6AJ61"/>
<feature type="domain" description="Rhodanese" evidence="8">
    <location>
        <begin position="512"/>
        <end position="602"/>
    </location>
</feature>
<dbReference type="Proteomes" id="UP000000602">
    <property type="component" value="Chromosome"/>
</dbReference>
<dbReference type="Pfam" id="PF07992">
    <property type="entry name" value="Pyr_redox_2"/>
    <property type="match status" value="1"/>
</dbReference>
<dbReference type="InterPro" id="IPR004099">
    <property type="entry name" value="Pyr_nucl-diS_OxRdtase_dimer"/>
</dbReference>
<dbReference type="Pfam" id="PF02852">
    <property type="entry name" value="Pyr_redox_dim"/>
    <property type="match status" value="1"/>
</dbReference>
<dbReference type="eggNOG" id="COG0446">
    <property type="taxonomic scope" value="Bacteria"/>
</dbReference>
<dbReference type="PANTHER" id="PTHR43429:SF1">
    <property type="entry name" value="NAD(P)H SULFUR OXIDOREDUCTASE (COA-DEPENDENT)"/>
    <property type="match status" value="1"/>
</dbReference>
<dbReference type="InterPro" id="IPR023753">
    <property type="entry name" value="FAD/NAD-binding_dom"/>
</dbReference>
<evidence type="ECO:0000313" key="10">
    <source>
        <dbReference type="Proteomes" id="UP000000602"/>
    </source>
</evidence>
<evidence type="ECO:0000256" key="5">
    <source>
        <dbReference type="ARBA" id="ARBA00023002"/>
    </source>
</evidence>